<dbReference type="Proteomes" id="UP001240150">
    <property type="component" value="Chromosome"/>
</dbReference>
<keyword evidence="4" id="KW-1185">Reference proteome</keyword>
<evidence type="ECO:0000313" key="3">
    <source>
        <dbReference type="EMBL" id="WIM93794.1"/>
    </source>
</evidence>
<evidence type="ECO:0000313" key="4">
    <source>
        <dbReference type="Proteomes" id="UP001240150"/>
    </source>
</evidence>
<feature type="transmembrane region" description="Helical" evidence="1">
    <location>
        <begin position="165"/>
        <end position="183"/>
    </location>
</feature>
<feature type="transmembrane region" description="Helical" evidence="1">
    <location>
        <begin position="330"/>
        <end position="349"/>
    </location>
</feature>
<feature type="transmembrane region" description="Helical" evidence="1">
    <location>
        <begin position="139"/>
        <end position="158"/>
    </location>
</feature>
<keyword evidence="1" id="KW-0812">Transmembrane</keyword>
<dbReference type="EC" id="2.3.-.-" evidence="3"/>
<feature type="transmembrane region" description="Helical" evidence="1">
    <location>
        <begin position="248"/>
        <end position="266"/>
    </location>
</feature>
<feature type="transmembrane region" description="Helical" evidence="1">
    <location>
        <begin position="218"/>
        <end position="236"/>
    </location>
</feature>
<evidence type="ECO:0000256" key="1">
    <source>
        <dbReference type="SAM" id="Phobius"/>
    </source>
</evidence>
<feature type="transmembrane region" description="Helical" evidence="1">
    <location>
        <begin position="51"/>
        <end position="68"/>
    </location>
</feature>
<dbReference type="RefSeq" id="WP_284914999.1">
    <property type="nucleotide sequence ID" value="NZ_CP126980.1"/>
</dbReference>
<dbReference type="InterPro" id="IPR050879">
    <property type="entry name" value="Acyltransferase_3"/>
</dbReference>
<gene>
    <name evidence="3" type="ORF">ACTOB_005783</name>
</gene>
<feature type="domain" description="Acyltransferase 3" evidence="2">
    <location>
        <begin position="196"/>
        <end position="387"/>
    </location>
</feature>
<protein>
    <submittedName>
        <fullName evidence="3">Acyltransferase</fullName>
        <ecNumber evidence="3">2.3.-.-</ecNumber>
    </submittedName>
</protein>
<dbReference type="PANTHER" id="PTHR23028">
    <property type="entry name" value="ACETYLTRANSFERASE"/>
    <property type="match status" value="1"/>
</dbReference>
<keyword evidence="3" id="KW-0808">Transferase</keyword>
<dbReference type="Pfam" id="PF01757">
    <property type="entry name" value="Acyl_transf_3"/>
    <property type="match status" value="2"/>
</dbReference>
<keyword evidence="1" id="KW-1133">Transmembrane helix</keyword>
<feature type="transmembrane region" description="Helical" evidence="1">
    <location>
        <begin position="195"/>
        <end position="213"/>
    </location>
</feature>
<keyword evidence="3" id="KW-0012">Acyltransferase</keyword>
<evidence type="ECO:0000259" key="2">
    <source>
        <dbReference type="Pfam" id="PF01757"/>
    </source>
</evidence>
<keyword evidence="1" id="KW-0472">Membrane</keyword>
<feature type="domain" description="Acyltransferase 3" evidence="2">
    <location>
        <begin position="11"/>
        <end position="181"/>
    </location>
</feature>
<feature type="transmembrane region" description="Helical" evidence="1">
    <location>
        <begin position="278"/>
        <end position="297"/>
    </location>
</feature>
<name>A0ABY8WBL8_9ACTN</name>
<dbReference type="EMBL" id="CP126980">
    <property type="protein sequence ID" value="WIM93794.1"/>
    <property type="molecule type" value="Genomic_DNA"/>
</dbReference>
<feature type="transmembrane region" description="Helical" evidence="1">
    <location>
        <begin position="88"/>
        <end position="107"/>
    </location>
</feature>
<feature type="transmembrane region" description="Helical" evidence="1">
    <location>
        <begin position="303"/>
        <end position="323"/>
    </location>
</feature>
<dbReference type="InterPro" id="IPR002656">
    <property type="entry name" value="Acyl_transf_3_dom"/>
</dbReference>
<dbReference type="GO" id="GO:0016746">
    <property type="term" value="F:acyltransferase activity"/>
    <property type="evidence" value="ECO:0007669"/>
    <property type="project" value="UniProtKB-KW"/>
</dbReference>
<proteinExistence type="predicted"/>
<accession>A0ABY8WBL8</accession>
<sequence length="439" mass="47643">MSSVIIKPRLAWLDALRGFAALVVVLFHLSPIAIGAENHAVMGRYFDMGKYGVLLFFLVSGYVIPMSLERHGSPRKFWIGRLFRIYPAYLISVALFVALIAAGVFTFPRSLARESTAGLLGHATMLQEFVGARSLVRPFWTLSFEMTFYLIVAGLFVWGLHRFSAWWAAGLILVAAVGGTGLPKNLLGATVGDRRYLAVLLALLVGVSLLAYVSGRRWLVLPAGLLGLCFVALPLLNGHSTKYGIANSSWQATFMLAVMFAGTVIYRAQHGQLSRWAAVPVLALVAAGVALTTWLSVGGRYELIKWCATTAAVVITFAIGFALRERRVPAVLVWLGAVSYSLYLLHSVILHGLQHVAPESALDNLLGRAAFSVAFGILTLGGAWLSYRYVEQPGQNLGRRVQQWVDARLGPDAWRRPVTVPAPARPVEAGEAAVASSPM</sequence>
<dbReference type="PANTHER" id="PTHR23028:SF131">
    <property type="entry name" value="BLR2367 PROTEIN"/>
    <property type="match status" value="1"/>
</dbReference>
<organism evidence="3 4">
    <name type="scientific">Actinoplanes oblitus</name>
    <dbReference type="NCBI Taxonomy" id="3040509"/>
    <lineage>
        <taxon>Bacteria</taxon>
        <taxon>Bacillati</taxon>
        <taxon>Actinomycetota</taxon>
        <taxon>Actinomycetes</taxon>
        <taxon>Micromonosporales</taxon>
        <taxon>Micromonosporaceae</taxon>
        <taxon>Actinoplanes</taxon>
    </lineage>
</organism>
<feature type="transmembrane region" description="Helical" evidence="1">
    <location>
        <begin position="369"/>
        <end position="390"/>
    </location>
</feature>
<reference evidence="3 4" key="1">
    <citation type="submission" date="2023-06" db="EMBL/GenBank/DDBJ databases">
        <authorList>
            <person name="Yushchuk O."/>
            <person name="Binda E."/>
            <person name="Ruckert-Reed C."/>
            <person name="Fedorenko V."/>
            <person name="Kalinowski J."/>
            <person name="Marinelli F."/>
        </authorList>
    </citation>
    <scope>NUCLEOTIDE SEQUENCE [LARGE SCALE GENOMIC DNA]</scope>
    <source>
        <strain evidence="3 4">NRRL 3884</strain>
    </source>
</reference>